<evidence type="ECO:0000256" key="2">
    <source>
        <dbReference type="ARBA" id="ARBA00006679"/>
    </source>
</evidence>
<comment type="similarity">
    <text evidence="2">Belongs to the DoxX family.</text>
</comment>
<keyword evidence="9" id="KW-1185">Reference proteome</keyword>
<evidence type="ECO:0000313" key="8">
    <source>
        <dbReference type="EMBL" id="ERP31948.1"/>
    </source>
</evidence>
<dbReference type="Proteomes" id="UP000017148">
    <property type="component" value="Unassembled WGS sequence"/>
</dbReference>
<evidence type="ECO:0000313" key="9">
    <source>
        <dbReference type="Proteomes" id="UP000017148"/>
    </source>
</evidence>
<evidence type="ECO:0000256" key="3">
    <source>
        <dbReference type="ARBA" id="ARBA00022475"/>
    </source>
</evidence>
<name>U7D7N9_9BACT</name>
<feature type="transmembrane region" description="Helical" evidence="7">
    <location>
        <begin position="80"/>
        <end position="96"/>
    </location>
</feature>
<evidence type="ECO:0000256" key="5">
    <source>
        <dbReference type="ARBA" id="ARBA00022989"/>
    </source>
</evidence>
<dbReference type="RefSeq" id="WP_022636649.1">
    <property type="nucleotide sequence ID" value="NZ_ASJR01000008.1"/>
</dbReference>
<dbReference type="EMBL" id="ASJR01000008">
    <property type="protein sequence ID" value="ERP31948.1"/>
    <property type="molecule type" value="Genomic_DNA"/>
</dbReference>
<sequence>MNKRYVEEGLLLMRVLLGLAMIAHGVPKLAGGVEQWAGLGSMGMGSVGIHFAPAFWGFLAALAEVGGGFFLVVGKYVRPAAFFLFLTMGFAALFHLTEGHGFKGAAHALELTAVFLALTLIGEPKNDTISFIRRRP</sequence>
<evidence type="ECO:0000256" key="7">
    <source>
        <dbReference type="SAM" id="Phobius"/>
    </source>
</evidence>
<accession>U7D7N9</accession>
<keyword evidence="6 7" id="KW-0472">Membrane</keyword>
<dbReference type="OrthoDB" id="9813193at2"/>
<dbReference type="Pfam" id="PF07681">
    <property type="entry name" value="DoxX"/>
    <property type="match status" value="1"/>
</dbReference>
<dbReference type="AlphaFoldDB" id="U7D7N9"/>
<dbReference type="PANTHER" id="PTHR33452">
    <property type="entry name" value="OXIDOREDUCTASE CATD-RELATED"/>
    <property type="match status" value="1"/>
</dbReference>
<gene>
    <name evidence="8" type="ORF">CALK_1167</name>
</gene>
<evidence type="ECO:0000256" key="6">
    <source>
        <dbReference type="ARBA" id="ARBA00023136"/>
    </source>
</evidence>
<evidence type="ECO:0000256" key="1">
    <source>
        <dbReference type="ARBA" id="ARBA00004651"/>
    </source>
</evidence>
<keyword evidence="3" id="KW-1003">Cell membrane</keyword>
<reference evidence="8 9" key="1">
    <citation type="journal article" date="2013" name="Environ. Microbiol.">
        <title>Genome analysis of Chitinivibrio alkaliphilus gen. nov., sp. nov., a novel extremely haloalkaliphilic anaerobic chitinolytic bacterium from the candidate phylum Termite Group 3.</title>
        <authorList>
            <person name="Sorokin D.Y."/>
            <person name="Gumerov V.M."/>
            <person name="Rakitin A.L."/>
            <person name="Beletsky A.V."/>
            <person name="Damste J.S."/>
            <person name="Muyzer G."/>
            <person name="Mardanov A.V."/>
            <person name="Ravin N.V."/>
        </authorList>
    </citation>
    <scope>NUCLEOTIDE SEQUENCE [LARGE SCALE GENOMIC DNA]</scope>
    <source>
        <strain evidence="8 9">ACht1</strain>
    </source>
</reference>
<dbReference type="eggNOG" id="COG2259">
    <property type="taxonomic scope" value="Bacteria"/>
</dbReference>
<comment type="caution">
    <text evidence="8">The sequence shown here is derived from an EMBL/GenBank/DDBJ whole genome shotgun (WGS) entry which is preliminary data.</text>
</comment>
<dbReference type="PANTHER" id="PTHR33452:SF1">
    <property type="entry name" value="INNER MEMBRANE PROTEIN YPHA-RELATED"/>
    <property type="match status" value="1"/>
</dbReference>
<dbReference type="STRING" id="1313304.CALK_1167"/>
<dbReference type="InterPro" id="IPR051907">
    <property type="entry name" value="DoxX-like_oxidoreductase"/>
</dbReference>
<dbReference type="GO" id="GO:0005886">
    <property type="term" value="C:plasma membrane"/>
    <property type="evidence" value="ECO:0007669"/>
    <property type="project" value="UniProtKB-SubCell"/>
</dbReference>
<protein>
    <submittedName>
        <fullName evidence="8">DoxX subfamily protein</fullName>
    </submittedName>
</protein>
<keyword evidence="5 7" id="KW-1133">Transmembrane helix</keyword>
<dbReference type="InterPro" id="IPR032808">
    <property type="entry name" value="DoxX"/>
</dbReference>
<feature type="transmembrane region" description="Helical" evidence="7">
    <location>
        <begin position="49"/>
        <end position="73"/>
    </location>
</feature>
<comment type="subcellular location">
    <subcellularLocation>
        <location evidence="1">Cell membrane</location>
        <topology evidence="1">Multi-pass membrane protein</topology>
    </subcellularLocation>
</comment>
<keyword evidence="4 7" id="KW-0812">Transmembrane</keyword>
<evidence type="ECO:0000256" key="4">
    <source>
        <dbReference type="ARBA" id="ARBA00022692"/>
    </source>
</evidence>
<organism evidence="8 9">
    <name type="scientific">Chitinivibrio alkaliphilus ACht1</name>
    <dbReference type="NCBI Taxonomy" id="1313304"/>
    <lineage>
        <taxon>Bacteria</taxon>
        <taxon>Pseudomonadati</taxon>
        <taxon>Fibrobacterota</taxon>
        <taxon>Chitinivibrionia</taxon>
        <taxon>Chitinivibrionales</taxon>
        <taxon>Chitinivibrionaceae</taxon>
        <taxon>Chitinivibrio</taxon>
    </lineage>
</organism>
<proteinExistence type="inferred from homology"/>